<feature type="transmembrane region" description="Helical" evidence="2">
    <location>
        <begin position="258"/>
        <end position="276"/>
    </location>
</feature>
<proteinExistence type="predicted"/>
<feature type="transmembrane region" description="Helical" evidence="2">
    <location>
        <begin position="36"/>
        <end position="55"/>
    </location>
</feature>
<feature type="domain" description="Peptidase M56" evidence="3">
    <location>
        <begin position="148"/>
        <end position="245"/>
    </location>
</feature>
<dbReference type="InterPro" id="IPR052173">
    <property type="entry name" value="Beta-lactam_resp_regulator"/>
</dbReference>
<dbReference type="EMBL" id="BAABAK010000003">
    <property type="protein sequence ID" value="GAA3953983.1"/>
    <property type="molecule type" value="Genomic_DNA"/>
</dbReference>
<feature type="region of interest" description="Disordered" evidence="1">
    <location>
        <begin position="394"/>
        <end position="427"/>
    </location>
</feature>
<gene>
    <name evidence="4" type="ORF">GCM10022246_04990</name>
</gene>
<feature type="transmembrane region" description="Helical" evidence="2">
    <location>
        <begin position="83"/>
        <end position="107"/>
    </location>
</feature>
<accession>A0ABP7NTR4</accession>
<dbReference type="PANTHER" id="PTHR34978">
    <property type="entry name" value="POSSIBLE SENSOR-TRANSDUCER PROTEIN BLAR"/>
    <property type="match status" value="1"/>
</dbReference>
<comment type="caution">
    <text evidence="4">The sequence shown here is derived from an EMBL/GenBank/DDBJ whole genome shotgun (WGS) entry which is preliminary data.</text>
</comment>
<dbReference type="RefSeq" id="WP_344764675.1">
    <property type="nucleotide sequence ID" value="NZ_BAABAK010000003.1"/>
</dbReference>
<keyword evidence="2" id="KW-0812">Transmembrane</keyword>
<feature type="transmembrane region" description="Helical" evidence="2">
    <location>
        <begin position="6"/>
        <end position="24"/>
    </location>
</feature>
<keyword evidence="2" id="KW-0472">Membrane</keyword>
<keyword evidence="2" id="KW-1133">Transmembrane helix</keyword>
<evidence type="ECO:0000256" key="2">
    <source>
        <dbReference type="SAM" id="Phobius"/>
    </source>
</evidence>
<protein>
    <recommendedName>
        <fullName evidence="3">Peptidase M56 domain-containing protein</fullName>
    </recommendedName>
</protein>
<evidence type="ECO:0000313" key="4">
    <source>
        <dbReference type="EMBL" id="GAA3953983.1"/>
    </source>
</evidence>
<dbReference type="PANTHER" id="PTHR34978:SF3">
    <property type="entry name" value="SLR0241 PROTEIN"/>
    <property type="match status" value="1"/>
</dbReference>
<evidence type="ECO:0000256" key="1">
    <source>
        <dbReference type="SAM" id="MobiDB-lite"/>
    </source>
</evidence>
<sequence length="427" mass="48868">MNWLYYLLEANLYLSIFYGFYRLFLHKETFYVLNRYYLILSSLIAFLIPFLQLGFLNKDIIQNEQVIYQQIQIDKSLFTVENILLFTYTLTAMFFLSKMIWGLRYIIHLLKKSGKRIENGVTVIELSNTKTAFSFFNFLFIDPQLPRRNTILNHEMAHIKQKHSLDVLFFELIGSLSWFNPIVHFLKSDIKLLHEYLADEETTKNGIEKYEYAIFLIQNSYGDQSIKFTNQIFNSSILKRRINMLNQKKSAKWARLKLLLVLPVTGLMLCTSTMAFTKDYGVVDLYPKNIHKYAASPQDSLKKKKVKEITILPAPPAPGQKSKVKGIKQVPPPPPVEPIAPPPPPKEPTKLRLKKIAPPPPPIEPAPKKKVSKSDVISGTTITIEEPVIKKVKGIKLAPPPPPIESAPKKQAGKDDVIYGDPIPGTR</sequence>
<dbReference type="InterPro" id="IPR008756">
    <property type="entry name" value="Peptidase_M56"/>
</dbReference>
<feature type="compositionally biased region" description="Pro residues" evidence="1">
    <location>
        <begin position="330"/>
        <end position="346"/>
    </location>
</feature>
<name>A0ABP7NTR4_9SPHI</name>
<feature type="region of interest" description="Disordered" evidence="1">
    <location>
        <begin position="313"/>
        <end position="375"/>
    </location>
</feature>
<reference evidence="5" key="1">
    <citation type="journal article" date="2019" name="Int. J. Syst. Evol. Microbiol.">
        <title>The Global Catalogue of Microorganisms (GCM) 10K type strain sequencing project: providing services to taxonomists for standard genome sequencing and annotation.</title>
        <authorList>
            <consortium name="The Broad Institute Genomics Platform"/>
            <consortium name="The Broad Institute Genome Sequencing Center for Infectious Disease"/>
            <person name="Wu L."/>
            <person name="Ma J."/>
        </authorList>
    </citation>
    <scope>NUCLEOTIDE SEQUENCE [LARGE SCALE GENOMIC DNA]</scope>
    <source>
        <strain evidence="5">JCM 17338</strain>
    </source>
</reference>
<keyword evidence="5" id="KW-1185">Reference proteome</keyword>
<dbReference type="Proteomes" id="UP001501081">
    <property type="component" value="Unassembled WGS sequence"/>
</dbReference>
<evidence type="ECO:0000313" key="5">
    <source>
        <dbReference type="Proteomes" id="UP001501081"/>
    </source>
</evidence>
<organism evidence="4 5">
    <name type="scientific">Pedobacter ginsengiterrae</name>
    <dbReference type="NCBI Taxonomy" id="871696"/>
    <lineage>
        <taxon>Bacteria</taxon>
        <taxon>Pseudomonadati</taxon>
        <taxon>Bacteroidota</taxon>
        <taxon>Sphingobacteriia</taxon>
        <taxon>Sphingobacteriales</taxon>
        <taxon>Sphingobacteriaceae</taxon>
        <taxon>Pedobacter</taxon>
    </lineage>
</organism>
<evidence type="ECO:0000259" key="3">
    <source>
        <dbReference type="Pfam" id="PF05569"/>
    </source>
</evidence>
<dbReference type="Pfam" id="PF05569">
    <property type="entry name" value="Peptidase_M56"/>
    <property type="match status" value="1"/>
</dbReference>